<dbReference type="Gene3D" id="1.10.357.10">
    <property type="entry name" value="Tetracycline Repressor, domain 2"/>
    <property type="match status" value="1"/>
</dbReference>
<reference evidence="2 3" key="1">
    <citation type="journal article" date="2005" name="Proc. Natl. Acad. Sci. U.S.A.">
        <title>Complete genome sequence of the probiotic lactic acid bacterium Lactobacillus acidophilus NCFM.</title>
        <authorList>
            <person name="Altermann E."/>
            <person name="Russell W.M."/>
            <person name="Azcarate-Peril M.A."/>
            <person name="Barrangou R."/>
            <person name="Buck B.L."/>
            <person name="McAuliffe O."/>
            <person name="Souther N."/>
            <person name="Dobson A."/>
            <person name="Duong T."/>
            <person name="Callanan M."/>
            <person name="Lick S."/>
            <person name="Hamrick A."/>
            <person name="Cano R."/>
            <person name="Klaenhammer T.R."/>
        </authorList>
    </citation>
    <scope>NUCLEOTIDE SEQUENCE [LARGE SCALE GENOMIC DNA]</scope>
    <source>
        <strain evidence="3">ATCC 700396 / NCK56 / N2 / NCFM</strain>
    </source>
</reference>
<dbReference type="InterPro" id="IPR009057">
    <property type="entry name" value="Homeodomain-like_sf"/>
</dbReference>
<gene>
    <name evidence="2" type="ordered locus">LBA1461</name>
</gene>
<dbReference type="GeneID" id="93289468"/>
<dbReference type="AlphaFoldDB" id="Q5FJ42"/>
<evidence type="ECO:0000313" key="3">
    <source>
        <dbReference type="Proteomes" id="UP000006381"/>
    </source>
</evidence>
<organism evidence="3">
    <name type="scientific">Lactobacillus acidophilus (strain ATCC 700396 / NCK56 / N2 / NCFM)</name>
    <dbReference type="NCBI Taxonomy" id="272621"/>
    <lineage>
        <taxon>Bacteria</taxon>
        <taxon>Bacillati</taxon>
        <taxon>Bacillota</taxon>
        <taxon>Bacilli</taxon>
        <taxon>Lactobacillales</taxon>
        <taxon>Lactobacillaceae</taxon>
        <taxon>Lactobacillus</taxon>
    </lineage>
</organism>
<evidence type="ECO:0000259" key="1">
    <source>
        <dbReference type="Pfam" id="PF14278"/>
    </source>
</evidence>
<dbReference type="OrthoDB" id="2302587at2"/>
<dbReference type="BioCyc" id="LACI272621:G1G49-1431-MONOMER"/>
<dbReference type="InterPro" id="IPR039532">
    <property type="entry name" value="TetR_C_Firmicutes"/>
</dbReference>
<proteinExistence type="predicted"/>
<dbReference type="PATRIC" id="fig|272621.13.peg.1383"/>
<feature type="domain" description="Transcriptional regulator TetR C-terminal Firmicutes type" evidence="1">
    <location>
        <begin position="96"/>
        <end position="197"/>
    </location>
</feature>
<evidence type="ECO:0000313" key="2">
    <source>
        <dbReference type="EMBL" id="AAV43282.1"/>
    </source>
</evidence>
<accession>Q5FJ42</accession>
<sequence length="209" mass="24357">MDIRIVNTKNRIQSGLIVAINSMPLYKIKDKDIIQKAQVSSSSYYKYYSDKSEVLRDLENSLFSEFRIALSMDSKNWGTVNHAPSKKDISRLIDSNINELINYFNKHKDMLQSLISENGDPGFKNQIVGVTTNTVKKLIVYYFHLYNQEYILKKDKLKLTLLARRYALSFLGPLFAWLEYTDEMTLKETKKLMKQMILNSPYDISTHGF</sequence>
<dbReference type="EMBL" id="CP000033">
    <property type="protein sequence ID" value="AAV43282.1"/>
    <property type="molecule type" value="Genomic_DNA"/>
</dbReference>
<dbReference type="RefSeq" id="WP_003548174.1">
    <property type="nucleotide sequence ID" value="NC_006814.3"/>
</dbReference>
<name>Q5FJ42_LACAC</name>
<dbReference type="eggNOG" id="ENOG5030A7P">
    <property type="taxonomic scope" value="Bacteria"/>
</dbReference>
<dbReference type="HOGENOM" id="CLU_087539_5_0_9"/>
<dbReference type="STRING" id="272621.LBA1461"/>
<dbReference type="Pfam" id="PF14278">
    <property type="entry name" value="TetR_C_8"/>
    <property type="match status" value="1"/>
</dbReference>
<dbReference type="Proteomes" id="UP000006381">
    <property type="component" value="Chromosome"/>
</dbReference>
<keyword evidence="3" id="KW-1185">Reference proteome</keyword>
<dbReference type="SUPFAM" id="SSF46689">
    <property type="entry name" value="Homeodomain-like"/>
    <property type="match status" value="1"/>
</dbReference>
<dbReference type="KEGG" id="lac:LBA1461"/>
<protein>
    <submittedName>
        <fullName evidence="2">Putative regulator</fullName>
    </submittedName>
</protein>